<dbReference type="Pfam" id="PF00270">
    <property type="entry name" value="DEAD"/>
    <property type="match status" value="1"/>
</dbReference>
<dbReference type="OrthoDB" id="10253254at2759"/>
<dbReference type="InterPro" id="IPR001650">
    <property type="entry name" value="Helicase_C-like"/>
</dbReference>
<evidence type="ECO:0000256" key="4">
    <source>
        <dbReference type="ARBA" id="ARBA00022741"/>
    </source>
</evidence>
<evidence type="ECO:0000313" key="16">
    <source>
        <dbReference type="Proteomes" id="UP000262825"/>
    </source>
</evidence>
<dbReference type="InterPro" id="IPR048333">
    <property type="entry name" value="HA2_WH"/>
</dbReference>
<dbReference type="PROSITE" id="PS00690">
    <property type="entry name" value="DEAH_ATP_HELICASE"/>
    <property type="match status" value="1"/>
</dbReference>
<evidence type="ECO:0000256" key="1">
    <source>
        <dbReference type="ARBA" id="ARBA00004123"/>
    </source>
</evidence>
<dbReference type="GO" id="GO:0071013">
    <property type="term" value="C:catalytic step 2 spliceosome"/>
    <property type="evidence" value="ECO:0007669"/>
    <property type="project" value="TreeGrafter"/>
</dbReference>
<feature type="region of interest" description="Disordered" evidence="11">
    <location>
        <begin position="351"/>
        <end position="387"/>
    </location>
</feature>
<organism evidence="15 16">
    <name type="scientific">Saccharomycodes ludwigii</name>
    <dbReference type="NCBI Taxonomy" id="36035"/>
    <lineage>
        <taxon>Eukaryota</taxon>
        <taxon>Fungi</taxon>
        <taxon>Dikarya</taxon>
        <taxon>Ascomycota</taxon>
        <taxon>Saccharomycotina</taxon>
        <taxon>Saccharomycetes</taxon>
        <taxon>Saccharomycodales</taxon>
        <taxon>Saccharomycodaceae</taxon>
        <taxon>Saccharomycodes</taxon>
    </lineage>
</organism>
<dbReference type="GO" id="GO:0000390">
    <property type="term" value="P:spliceosomal complex disassembly"/>
    <property type="evidence" value="ECO:0007669"/>
    <property type="project" value="TreeGrafter"/>
</dbReference>
<dbReference type="Pfam" id="PF00575">
    <property type="entry name" value="S1"/>
    <property type="match status" value="1"/>
</dbReference>
<dbReference type="Pfam" id="PF04408">
    <property type="entry name" value="WHD_HA2"/>
    <property type="match status" value="1"/>
</dbReference>
<dbReference type="GO" id="GO:0003723">
    <property type="term" value="F:RNA binding"/>
    <property type="evidence" value="ECO:0007669"/>
    <property type="project" value="TreeGrafter"/>
</dbReference>
<dbReference type="AlphaFoldDB" id="A0A376B7C9"/>
<feature type="compositionally biased region" description="Low complexity" evidence="11">
    <location>
        <begin position="470"/>
        <end position="485"/>
    </location>
</feature>
<dbReference type="InterPro" id="IPR012340">
    <property type="entry name" value="NA-bd_OB-fold"/>
</dbReference>
<keyword evidence="4" id="KW-0547">Nucleotide-binding</keyword>
<keyword evidence="7" id="KW-0067">ATP-binding</keyword>
<evidence type="ECO:0000256" key="11">
    <source>
        <dbReference type="SAM" id="MobiDB-lite"/>
    </source>
</evidence>
<keyword evidence="6 15" id="KW-0347">Helicase</keyword>
<reference evidence="16" key="1">
    <citation type="submission" date="2018-06" db="EMBL/GenBank/DDBJ databases">
        <authorList>
            <person name="Guldener U."/>
        </authorList>
    </citation>
    <scope>NUCLEOTIDE SEQUENCE [LARGE SCALE GENOMIC DNA]</scope>
    <source>
        <strain evidence="16">UTAD17</strain>
    </source>
</reference>
<dbReference type="PANTHER" id="PTHR18934">
    <property type="entry name" value="ATP-DEPENDENT RNA HELICASE"/>
    <property type="match status" value="1"/>
</dbReference>
<keyword evidence="3" id="KW-0507">mRNA processing</keyword>
<protein>
    <recommendedName>
        <fullName evidence="2">RNA helicase</fullName>
        <ecNumber evidence="2">3.6.4.13</ecNumber>
    </recommendedName>
</protein>
<sequence length="1207" mass="138425">MSTLPLCKQILDVLKIKDEVVSDFIIDIFEKSTGQDIQFFIKELNSLDIDKPTSMKLYYIIKNYYNSTQHKQLKQTSLIVILKKVFKNSNEIGPADLETMSNFIYDIYAKMERSNENGDISLFAEKLRQFGLSDAIISDIYQILTSNNKGSFTEIKENKNNHSSTAMLLKNTNSAAVKIANGVQDLSPILNNVYKGIIKARTKFGYFIEILGTREENVEGLCHNNEISVSSSTSQDLRINEPVYVQIIKLQNNGKISLSMKNVNQKTGELIEIDNFNNVDNLKRGRALNRTSTNVYGEKAHVNNEAPRRTLTSPERWEIRQLISSGVSKLEDYPEYQEYLKMEKRKQSLSTATINAKRSTNEHGQINKASSKLSRSYQEEEMPEEEDMDIIMNKNGKPKFLKASKDLKVGNNAGYKQAMTKLVKVPRGSLNRNAINGSRLMNEHRDEKFNKRKEVESEVIRGRNLHDPASNNNNNNISSNNNNNNVRLQPVSMKESRQEFKRKQLALTAWERKRLKEHIEYGRHTNLSIQEQRKSLPVYKMRQELIKSIIENQFLIIIGETGSGKTTQITQYLYEDGFAVNGKVIGCTQPRRVAAISVAKRVAEEMDCFVGEEVGYTIRFEDETSNRTRIKYMTDGMLQREATIDPLLQNYSVILLDEAHERTVATDVLFALLKRAAKERPHDLKIIITSATLDSEKFSNYFNDCPIVKIPGKTFPVEVMYSKTPQIDYIESSLDTVMNIHINEPEGDILVFLTGQEEIDTCCEILYERFTKLEAVLDKKLIILPVYSALPNEIQSKIFEPTPPGSRKVIFATNIAETSITIDGIYYVVDPGFSKINTYNPRIGMEQLIVTPISQAQANQRKGRAGRTGPGKCYRLYTETAFYNEMLPTAIPEIQRQNLSNTVLMLKTIGIDDLINFEFMDPPPKTAIIYALEELYHLQALDEKGGLTELGHKMAQFPMDPELSRSLLASAMVYNCSEEIMIIISMLSVQNIFYRPKDHKSEADRKRAQFVHVYGDHLTLLNVYRKWRLNLHISKKWCNDNYLHERHLKRAHDVYLQLLKIFHKLNLSVISCGGQVDNIRRSLVAGFFRNCSKRADGSTYKTIVDNTEVAIHPTSTLFGKEYEYLLYNNLMMTTREYMSIITVIEPKWLLECAPHFYKAADERSKKRVKIEPLRGMFGGKDKRIDDRWRLTSKLKSKGDVLGHKQRK</sequence>
<dbReference type="PANTHER" id="PTHR18934:SF85">
    <property type="entry name" value="ATP-DEPENDENT RNA HELICASE DHX8"/>
    <property type="match status" value="1"/>
</dbReference>
<dbReference type="SUPFAM" id="SSF52540">
    <property type="entry name" value="P-loop containing nucleoside triphosphate hydrolases"/>
    <property type="match status" value="1"/>
</dbReference>
<keyword evidence="9" id="KW-0539">Nucleus</keyword>
<dbReference type="FunFam" id="1.20.120.1080:FF:000001">
    <property type="entry name" value="Pre-mRNA-splicing factor ATP-dependent RNA helicase"/>
    <property type="match status" value="1"/>
</dbReference>
<dbReference type="SUPFAM" id="SSF50249">
    <property type="entry name" value="Nucleic acid-binding proteins"/>
    <property type="match status" value="1"/>
</dbReference>
<evidence type="ECO:0000313" key="15">
    <source>
        <dbReference type="EMBL" id="SSD60595.1"/>
    </source>
</evidence>
<dbReference type="GO" id="GO:0016787">
    <property type="term" value="F:hydrolase activity"/>
    <property type="evidence" value="ECO:0007669"/>
    <property type="project" value="UniProtKB-KW"/>
</dbReference>
<dbReference type="InterPro" id="IPR014001">
    <property type="entry name" value="Helicase_ATP-bd"/>
</dbReference>
<dbReference type="Proteomes" id="UP000262825">
    <property type="component" value="Unassembled WGS sequence"/>
</dbReference>
<feature type="domain" description="Helicase ATP-binding" evidence="13">
    <location>
        <begin position="546"/>
        <end position="711"/>
    </location>
</feature>
<keyword evidence="5" id="KW-0378">Hydrolase</keyword>
<evidence type="ECO:0000256" key="2">
    <source>
        <dbReference type="ARBA" id="ARBA00012552"/>
    </source>
</evidence>
<evidence type="ECO:0000256" key="9">
    <source>
        <dbReference type="ARBA" id="ARBA00023242"/>
    </source>
</evidence>
<dbReference type="FunFam" id="3.40.50.300:FF:000726">
    <property type="entry name" value="Pre-mRNA-splicing factor ATP-dependent RNA helicase"/>
    <property type="match status" value="1"/>
</dbReference>
<dbReference type="InterPro" id="IPR011709">
    <property type="entry name" value="DEAD-box_helicase_OB_fold"/>
</dbReference>
<dbReference type="EMBL" id="UFAJ01000396">
    <property type="protein sequence ID" value="SSD60595.1"/>
    <property type="molecule type" value="Genomic_DNA"/>
</dbReference>
<dbReference type="SMART" id="SM00490">
    <property type="entry name" value="HELICc"/>
    <property type="match status" value="1"/>
</dbReference>
<gene>
    <name evidence="15" type="ORF">SCODWIG_02356</name>
</gene>
<dbReference type="FunFam" id="3.40.50.300:FF:000007">
    <property type="entry name" value="Pre-mRNA-splicing factor ATP-dependent RNA helicase"/>
    <property type="match status" value="1"/>
</dbReference>
<proteinExistence type="predicted"/>
<dbReference type="InterPro" id="IPR002464">
    <property type="entry name" value="DNA/RNA_helicase_DEAH_CS"/>
</dbReference>
<feature type="compositionally biased region" description="Polar residues" evidence="11">
    <location>
        <begin position="351"/>
        <end position="376"/>
    </location>
</feature>
<comment type="catalytic activity">
    <reaction evidence="10">
        <text>ATP + H2O = ADP + phosphate + H(+)</text>
        <dbReference type="Rhea" id="RHEA:13065"/>
        <dbReference type="ChEBI" id="CHEBI:15377"/>
        <dbReference type="ChEBI" id="CHEBI:15378"/>
        <dbReference type="ChEBI" id="CHEBI:30616"/>
        <dbReference type="ChEBI" id="CHEBI:43474"/>
        <dbReference type="ChEBI" id="CHEBI:456216"/>
        <dbReference type="EC" id="3.6.4.13"/>
    </reaction>
</comment>
<dbReference type="InterPro" id="IPR007502">
    <property type="entry name" value="Helicase-assoc_dom"/>
</dbReference>
<dbReference type="GO" id="GO:0071006">
    <property type="term" value="C:U2-type catalytic step 1 spliceosome"/>
    <property type="evidence" value="ECO:0007669"/>
    <property type="project" value="UniProtKB-ARBA"/>
</dbReference>
<dbReference type="Gene3D" id="3.40.50.300">
    <property type="entry name" value="P-loop containing nucleotide triphosphate hydrolases"/>
    <property type="match status" value="2"/>
</dbReference>
<dbReference type="GO" id="GO:0003724">
    <property type="term" value="F:RNA helicase activity"/>
    <property type="evidence" value="ECO:0007669"/>
    <property type="project" value="UniProtKB-EC"/>
</dbReference>
<dbReference type="InterPro" id="IPR027417">
    <property type="entry name" value="P-loop_NTPase"/>
</dbReference>
<dbReference type="SMART" id="SM00487">
    <property type="entry name" value="DEXDc"/>
    <property type="match status" value="1"/>
</dbReference>
<feature type="region of interest" description="Disordered" evidence="11">
    <location>
        <begin position="461"/>
        <end position="487"/>
    </location>
</feature>
<dbReference type="VEuPathDB" id="FungiDB:SCODWIG_02356"/>
<dbReference type="PROSITE" id="PS51194">
    <property type="entry name" value="HELICASE_CTER"/>
    <property type="match status" value="1"/>
</dbReference>
<evidence type="ECO:0000256" key="5">
    <source>
        <dbReference type="ARBA" id="ARBA00022801"/>
    </source>
</evidence>
<dbReference type="GO" id="GO:0022613">
    <property type="term" value="P:ribonucleoprotein complex biogenesis"/>
    <property type="evidence" value="ECO:0007669"/>
    <property type="project" value="UniProtKB-ARBA"/>
</dbReference>
<dbReference type="GO" id="GO:0005524">
    <property type="term" value="F:ATP binding"/>
    <property type="evidence" value="ECO:0007669"/>
    <property type="project" value="UniProtKB-KW"/>
</dbReference>
<dbReference type="EC" id="3.6.4.13" evidence="2"/>
<dbReference type="CDD" id="cd18791">
    <property type="entry name" value="SF2_C_RHA"/>
    <property type="match status" value="1"/>
</dbReference>
<dbReference type="Gene3D" id="2.40.50.140">
    <property type="entry name" value="Nucleic acid-binding proteins"/>
    <property type="match status" value="1"/>
</dbReference>
<evidence type="ECO:0000259" key="12">
    <source>
        <dbReference type="PROSITE" id="PS50126"/>
    </source>
</evidence>
<dbReference type="InterPro" id="IPR003029">
    <property type="entry name" value="S1_domain"/>
</dbReference>
<feature type="domain" description="S1 motif" evidence="12">
    <location>
        <begin position="191"/>
        <end position="261"/>
    </location>
</feature>
<evidence type="ECO:0000259" key="13">
    <source>
        <dbReference type="PROSITE" id="PS51192"/>
    </source>
</evidence>
<feature type="domain" description="Helicase C-terminal" evidence="14">
    <location>
        <begin position="733"/>
        <end position="910"/>
    </location>
</feature>
<dbReference type="PROSITE" id="PS50126">
    <property type="entry name" value="S1"/>
    <property type="match status" value="1"/>
</dbReference>
<evidence type="ECO:0000256" key="6">
    <source>
        <dbReference type="ARBA" id="ARBA00022806"/>
    </source>
</evidence>
<evidence type="ECO:0000256" key="3">
    <source>
        <dbReference type="ARBA" id="ARBA00022664"/>
    </source>
</evidence>
<dbReference type="Pfam" id="PF07717">
    <property type="entry name" value="OB_NTP_bind"/>
    <property type="match status" value="1"/>
</dbReference>
<comment type="subcellular location">
    <subcellularLocation>
        <location evidence="1">Nucleus</location>
    </subcellularLocation>
</comment>
<dbReference type="GO" id="GO:0065003">
    <property type="term" value="P:protein-containing complex assembly"/>
    <property type="evidence" value="ECO:0007669"/>
    <property type="project" value="UniProtKB-ARBA"/>
</dbReference>
<evidence type="ECO:0000256" key="8">
    <source>
        <dbReference type="ARBA" id="ARBA00023187"/>
    </source>
</evidence>
<keyword evidence="8" id="KW-0508">mRNA splicing</keyword>
<dbReference type="InterPro" id="IPR011545">
    <property type="entry name" value="DEAD/DEAH_box_helicase_dom"/>
</dbReference>
<dbReference type="Gene3D" id="1.20.120.1080">
    <property type="match status" value="1"/>
</dbReference>
<evidence type="ECO:0000256" key="7">
    <source>
        <dbReference type="ARBA" id="ARBA00022840"/>
    </source>
</evidence>
<keyword evidence="16" id="KW-1185">Reference proteome</keyword>
<dbReference type="SMART" id="SM00316">
    <property type="entry name" value="S1"/>
    <property type="match status" value="1"/>
</dbReference>
<dbReference type="SMART" id="SM00847">
    <property type="entry name" value="HA2"/>
    <property type="match status" value="1"/>
</dbReference>
<dbReference type="PROSITE" id="PS51192">
    <property type="entry name" value="HELICASE_ATP_BIND_1"/>
    <property type="match status" value="1"/>
</dbReference>
<name>A0A376B7C9_9ASCO</name>
<dbReference type="Pfam" id="PF00271">
    <property type="entry name" value="Helicase_C"/>
    <property type="match status" value="1"/>
</dbReference>
<evidence type="ECO:0000256" key="10">
    <source>
        <dbReference type="ARBA" id="ARBA00047984"/>
    </source>
</evidence>
<accession>A0A376B7C9</accession>
<evidence type="ECO:0000259" key="14">
    <source>
        <dbReference type="PROSITE" id="PS51194"/>
    </source>
</evidence>
<dbReference type="Pfam" id="PF21010">
    <property type="entry name" value="HA2_C"/>
    <property type="match status" value="1"/>
</dbReference>